<dbReference type="EMBL" id="VOLQ01000022">
    <property type="protein sequence ID" value="TWX65732.1"/>
    <property type="molecule type" value="Genomic_DNA"/>
</dbReference>
<proteinExistence type="predicted"/>
<dbReference type="Gene3D" id="3.90.550.20">
    <property type="match status" value="1"/>
</dbReference>
<dbReference type="InterPro" id="IPR008441">
    <property type="entry name" value="AfumC-like_glycosyl_Trfase"/>
</dbReference>
<dbReference type="InterPro" id="IPR051706">
    <property type="entry name" value="Glycosyltransferase_domain"/>
</dbReference>
<organism evidence="3 5">
    <name type="scientific">Colwellia hornerae</name>
    <dbReference type="NCBI Taxonomy" id="89402"/>
    <lineage>
        <taxon>Bacteria</taxon>
        <taxon>Pseudomonadati</taxon>
        <taxon>Pseudomonadota</taxon>
        <taxon>Gammaproteobacteria</taxon>
        <taxon>Alteromonadales</taxon>
        <taxon>Colwelliaceae</taxon>
        <taxon>Colwellia</taxon>
    </lineage>
</organism>
<dbReference type="PANTHER" id="PTHR32385">
    <property type="entry name" value="MANNOSYL PHOSPHORYLINOSITOL CERAMIDE SYNTHASE"/>
    <property type="match status" value="1"/>
</dbReference>
<evidence type="ECO:0000313" key="3">
    <source>
        <dbReference type="EMBL" id="TWX65732.1"/>
    </source>
</evidence>
<dbReference type="SUPFAM" id="SSF53448">
    <property type="entry name" value="Nucleotide-diphospho-sugar transferases"/>
    <property type="match status" value="1"/>
</dbReference>
<keyword evidence="1" id="KW-0812">Transmembrane</keyword>
<dbReference type="InterPro" id="IPR029044">
    <property type="entry name" value="Nucleotide-diphossugar_trans"/>
</dbReference>
<feature type="transmembrane region" description="Helical" evidence="1">
    <location>
        <begin position="178"/>
        <end position="196"/>
    </location>
</feature>
<dbReference type="GO" id="GO:0000030">
    <property type="term" value="F:mannosyltransferase activity"/>
    <property type="evidence" value="ECO:0007669"/>
    <property type="project" value="TreeGrafter"/>
</dbReference>
<dbReference type="OrthoDB" id="277808at2"/>
<dbReference type="GO" id="GO:0051999">
    <property type="term" value="P:mannosyl-inositol phosphorylceramide biosynthetic process"/>
    <property type="evidence" value="ECO:0007669"/>
    <property type="project" value="TreeGrafter"/>
</dbReference>
<dbReference type="EMBL" id="VOLR01000022">
    <property type="protein sequence ID" value="TWX56762.1"/>
    <property type="molecule type" value="Genomic_DNA"/>
</dbReference>
<accession>A0A5C6QAR0</accession>
<name>A0A5C6QAR0_9GAMM</name>
<keyword evidence="1" id="KW-1133">Transmembrane helix</keyword>
<sequence>MNNSISTIPKKIWMLWLQGIDNAPHIVQCCYQSWKKNNPDWELIVLDENNLSEYVDLNLSEKKKSKLSFAGYSDLVRAKLLSDNGGVWVDATSFCVKPLDSWLPEYTQSGFFAFRNPGADRLLSSWFLASEKHNYVIDTLYRAVDSYWRDNPLSNKSKGPLIAPFDYFLNRSVKYTKYWFHPFITKILGIFPYFYFHYMFAKLLAEDQRFSDIWQKTPVMGADIPHKVLHSKMLLPITDEIKAHIDNKIAPLYKLSWKFDQSKFREGSTLDYLLKTIDSAE</sequence>
<comment type="caution">
    <text evidence="3">The sequence shown here is derived from an EMBL/GenBank/DDBJ whole genome shotgun (WGS) entry which is preliminary data.</text>
</comment>
<dbReference type="GO" id="GO:0016020">
    <property type="term" value="C:membrane"/>
    <property type="evidence" value="ECO:0007669"/>
    <property type="project" value="GOC"/>
</dbReference>
<reference evidence="3 5" key="1">
    <citation type="submission" date="2019-07" db="EMBL/GenBank/DDBJ databases">
        <title>Genomes of sea-ice associated Colwellia species.</title>
        <authorList>
            <person name="Bowman J.P."/>
        </authorList>
    </citation>
    <scope>NUCLEOTIDE SEQUENCE [LARGE SCALE GENOMIC DNA]</scope>
    <source>
        <strain evidence="2 4">ACAM 607</strain>
        <strain evidence="3 5">IC036</strain>
    </source>
</reference>
<dbReference type="RefSeq" id="WP_146800257.1">
    <property type="nucleotide sequence ID" value="NZ_VOLP01000021.1"/>
</dbReference>
<evidence type="ECO:0000256" key="1">
    <source>
        <dbReference type="SAM" id="Phobius"/>
    </source>
</evidence>
<protein>
    <recommendedName>
        <fullName evidence="6">Capsular biosynthesis protein</fullName>
    </recommendedName>
</protein>
<evidence type="ECO:0000313" key="2">
    <source>
        <dbReference type="EMBL" id="TWX56762.1"/>
    </source>
</evidence>
<evidence type="ECO:0000313" key="4">
    <source>
        <dbReference type="Proteomes" id="UP000321525"/>
    </source>
</evidence>
<dbReference type="Pfam" id="PF05704">
    <property type="entry name" value="Caps_synth"/>
    <property type="match status" value="2"/>
</dbReference>
<evidence type="ECO:0008006" key="6">
    <source>
        <dbReference type="Google" id="ProtNLM"/>
    </source>
</evidence>
<dbReference type="AlphaFoldDB" id="A0A5C6QAR0"/>
<gene>
    <name evidence="2" type="ORF">ESZ26_14900</name>
    <name evidence="3" type="ORF">ESZ27_12165</name>
</gene>
<keyword evidence="4" id="KW-1185">Reference proteome</keyword>
<dbReference type="PANTHER" id="PTHR32385:SF15">
    <property type="entry name" value="INOSITOL PHOSPHOCERAMIDE MANNOSYLTRANSFERASE 1"/>
    <property type="match status" value="1"/>
</dbReference>
<evidence type="ECO:0000313" key="5">
    <source>
        <dbReference type="Proteomes" id="UP000321917"/>
    </source>
</evidence>
<dbReference type="Proteomes" id="UP000321917">
    <property type="component" value="Unassembled WGS sequence"/>
</dbReference>
<dbReference type="Proteomes" id="UP000321525">
    <property type="component" value="Unassembled WGS sequence"/>
</dbReference>
<keyword evidence="1" id="KW-0472">Membrane</keyword>